<evidence type="ECO:0000313" key="1">
    <source>
        <dbReference type="EMBL" id="BBJ32133.1"/>
    </source>
</evidence>
<sequence>MNIVNLAGQNHYPGSPLIIKQLLRLNDRLIACELHPSDYLSLTKLFSNNIQHHSEGFRQDEFKGCEMKELGYEDQLEKE</sequence>
<keyword evidence="2" id="KW-1185">Reference proteome</keyword>
<dbReference type="InterPro" id="IPR029063">
    <property type="entry name" value="SAM-dependent_MTases_sf"/>
</dbReference>
<dbReference type="EMBL" id="AP019563">
    <property type="protein sequence ID" value="BBJ32133.1"/>
    <property type="molecule type" value="Genomic_DNA"/>
</dbReference>
<dbReference type="KEGG" id="ras:RAS_12420"/>
<dbReference type="Proteomes" id="UP000321183">
    <property type="component" value="Chromosome"/>
</dbReference>
<proteinExistence type="predicted"/>
<dbReference type="AlphaFoldDB" id="A0A510G8D9"/>
<dbReference type="InterPro" id="IPR007473">
    <property type="entry name" value="RlmJ"/>
</dbReference>
<dbReference type="Gene3D" id="3.40.50.150">
    <property type="entry name" value="Vaccinia Virus protein VP39"/>
    <property type="match status" value="1"/>
</dbReference>
<dbReference type="SUPFAM" id="SSF53335">
    <property type="entry name" value="S-adenosyl-L-methionine-dependent methyltransferases"/>
    <property type="match status" value="1"/>
</dbReference>
<reference evidence="1 2" key="1">
    <citation type="submission" date="2019-04" db="EMBL/GenBank/DDBJ databases">
        <title>Draft genome sequence of Rickettsia asiatica Maytaro1284.</title>
        <authorList>
            <person name="Thu M."/>
            <person name="Qiu Y."/>
            <person name="Nakao R."/>
        </authorList>
    </citation>
    <scope>NUCLEOTIDE SEQUENCE [LARGE SCALE GENOMIC DNA]</scope>
    <source>
        <strain evidence="1 2">Maytaro1284</strain>
    </source>
</reference>
<name>A0A510G8D9_9RICK</name>
<protein>
    <submittedName>
        <fullName evidence="1">Uncharacterized protein</fullName>
    </submittedName>
</protein>
<accession>A0A510G8D9</accession>
<dbReference type="GO" id="GO:0070475">
    <property type="term" value="P:rRNA base methylation"/>
    <property type="evidence" value="ECO:0007669"/>
    <property type="project" value="InterPro"/>
</dbReference>
<dbReference type="GO" id="GO:0008649">
    <property type="term" value="F:rRNA methyltransferase activity"/>
    <property type="evidence" value="ECO:0007669"/>
    <property type="project" value="InterPro"/>
</dbReference>
<gene>
    <name evidence="1" type="ORF">RAS_12420</name>
</gene>
<evidence type="ECO:0000313" key="2">
    <source>
        <dbReference type="Proteomes" id="UP000321183"/>
    </source>
</evidence>
<dbReference type="Pfam" id="PF04378">
    <property type="entry name" value="RsmJ"/>
    <property type="match status" value="1"/>
</dbReference>
<organism evidence="1 2">
    <name type="scientific">Rickettsia asiatica</name>
    <dbReference type="NCBI Taxonomy" id="238800"/>
    <lineage>
        <taxon>Bacteria</taxon>
        <taxon>Pseudomonadati</taxon>
        <taxon>Pseudomonadota</taxon>
        <taxon>Alphaproteobacteria</taxon>
        <taxon>Rickettsiales</taxon>
        <taxon>Rickettsiaceae</taxon>
        <taxon>Rickettsieae</taxon>
        <taxon>Rickettsia</taxon>
        <taxon>spotted fever group</taxon>
    </lineage>
</organism>